<dbReference type="RefSeq" id="XP_034100745.1">
    <property type="nucleotide sequence ID" value="XM_034244854.2"/>
</dbReference>
<sequence length="554" mass="63379">MNNTKMEVSNEEAMEVPNEQVMAVSSEQVNKDSNEQSKEVFNEEPMQVSSEQPMKLIHDQPMKHFMEMSVEKSMKMSREQPVKMPKLLPIKVGDEQPMDLSNKLLLGVTNEQPFKMPFEQSLMLTNNQPLKVPNNHRVEVSNIKPIEEVNAPTNEAADELMINLNDEPMGQSNKNPNEKLEQKTVEELIQQRDKVSLKAYEDSQKSLRFTYRTASSLIGLANKEIRQNINIGHKAAEEVSQQLDRKLLVNSSRLALRNASVQNERKADGEINRKFVKVSTEKAAEPVKEQHKEKPKDHPKELPNVEANQATDDVPQVFHQLPNNAGELVYEVPMRHYAGKRLLITELIVPENREERRPSYFDRKGIEQMLLKYSAMENVLRQGPFNEELVDGILSAVETYAKYMVKSVIELCEHRTGYWLYNDPRCVMQHDMRSTMMFLNDREAADFGGADDETPGHRSRWMKMKRKLPGSSSLEHEMRLESTNTTALLALGGRKPTAASTSRFGSGVATALPPRAPPLRAKRVVVKDIVQFMENNKRYARSQLLYEAYLTYNL</sequence>
<dbReference type="GO" id="GO:0005669">
    <property type="term" value="C:transcription factor TFIID complex"/>
    <property type="evidence" value="ECO:0007669"/>
    <property type="project" value="InterPro"/>
</dbReference>
<feature type="region of interest" description="Disordered" evidence="1">
    <location>
        <begin position="280"/>
        <end position="303"/>
    </location>
</feature>
<accession>A0A6P8WAU5</accession>
<dbReference type="AlphaFoldDB" id="A0A6P8WAU5"/>
<feature type="compositionally biased region" description="Basic and acidic residues" evidence="1">
    <location>
        <begin position="29"/>
        <end position="41"/>
    </location>
</feature>
<gene>
    <name evidence="3" type="primary">LOC117565642</name>
</gene>
<reference evidence="3" key="1">
    <citation type="submission" date="2025-08" db="UniProtKB">
        <authorList>
            <consortium name="RefSeq"/>
        </authorList>
    </citation>
    <scope>IDENTIFICATION</scope>
    <source>
        <strain evidence="3">15112-1751.03</strain>
        <tissue evidence="3">Whole Adult</tissue>
    </source>
</reference>
<dbReference type="Proteomes" id="UP000515160">
    <property type="component" value="Chromosome 2L"/>
</dbReference>
<name>A0A6P8WAU5_DROAB</name>
<dbReference type="OrthoDB" id="7844608at2759"/>
<evidence type="ECO:0000256" key="1">
    <source>
        <dbReference type="SAM" id="MobiDB-lite"/>
    </source>
</evidence>
<dbReference type="GO" id="GO:0006352">
    <property type="term" value="P:DNA-templated transcription initiation"/>
    <property type="evidence" value="ECO:0007669"/>
    <property type="project" value="InterPro"/>
</dbReference>
<evidence type="ECO:0000313" key="2">
    <source>
        <dbReference type="Proteomes" id="UP000515160"/>
    </source>
</evidence>
<feature type="region of interest" description="Disordered" evidence="1">
    <location>
        <begin position="23"/>
        <end position="51"/>
    </location>
</feature>
<keyword evidence="2" id="KW-1185">Reference proteome</keyword>
<proteinExistence type="predicted"/>
<evidence type="ECO:0000313" key="3">
    <source>
        <dbReference type="RefSeq" id="XP_034100745.1"/>
    </source>
</evidence>
<dbReference type="GeneID" id="117565642"/>
<protein>
    <submittedName>
        <fullName evidence="3">Uncharacterized protein LOC117565642</fullName>
    </submittedName>
</protein>
<organism evidence="2 3">
    <name type="scientific">Drosophila albomicans</name>
    <name type="common">Fruit fly</name>
    <dbReference type="NCBI Taxonomy" id="7291"/>
    <lineage>
        <taxon>Eukaryota</taxon>
        <taxon>Metazoa</taxon>
        <taxon>Ecdysozoa</taxon>
        <taxon>Arthropoda</taxon>
        <taxon>Hexapoda</taxon>
        <taxon>Insecta</taxon>
        <taxon>Pterygota</taxon>
        <taxon>Neoptera</taxon>
        <taxon>Endopterygota</taxon>
        <taxon>Diptera</taxon>
        <taxon>Brachycera</taxon>
        <taxon>Muscomorpha</taxon>
        <taxon>Ephydroidea</taxon>
        <taxon>Drosophilidae</taxon>
        <taxon>Drosophila</taxon>
    </lineage>
</organism>